<evidence type="ECO:0000256" key="1">
    <source>
        <dbReference type="ARBA" id="ARBA00004173"/>
    </source>
</evidence>
<dbReference type="InterPro" id="IPR050188">
    <property type="entry name" value="RluA_PseudoU_synthase"/>
</dbReference>
<dbReference type="GO" id="GO:0000455">
    <property type="term" value="P:enzyme-directed rRNA pseudouridine synthesis"/>
    <property type="evidence" value="ECO:0007669"/>
    <property type="project" value="TreeGrafter"/>
</dbReference>
<feature type="domain" description="Pseudouridine synthase RsuA/RluA-like" evidence="13">
    <location>
        <begin position="97"/>
        <end position="259"/>
    </location>
</feature>
<keyword evidence="4" id="KW-0413">Isomerase</keyword>
<dbReference type="Gene3D" id="3.30.2350.10">
    <property type="entry name" value="Pseudouridine synthase"/>
    <property type="match status" value="1"/>
</dbReference>
<organism evidence="14 15">
    <name type="scientific">Microbotryum silenes-dioicae</name>
    <dbReference type="NCBI Taxonomy" id="796604"/>
    <lineage>
        <taxon>Eukaryota</taxon>
        <taxon>Fungi</taxon>
        <taxon>Dikarya</taxon>
        <taxon>Basidiomycota</taxon>
        <taxon>Pucciniomycotina</taxon>
        <taxon>Microbotryomycetes</taxon>
        <taxon>Microbotryales</taxon>
        <taxon>Microbotryaceae</taxon>
        <taxon>Microbotryum</taxon>
    </lineage>
</organism>
<comment type="subcellular location">
    <subcellularLocation>
        <location evidence="1">Mitochondrion</location>
    </subcellularLocation>
</comment>
<comment type="similarity">
    <text evidence="2">Belongs to the pseudouridine synthase RluA family.</text>
</comment>
<dbReference type="EC" id="5.4.99.43" evidence="7"/>
<name>A0A2X0LXR6_9BASI</name>
<dbReference type="GO" id="GO:0005739">
    <property type="term" value="C:mitochondrion"/>
    <property type="evidence" value="ECO:0007669"/>
    <property type="project" value="UniProtKB-SubCell"/>
</dbReference>
<evidence type="ECO:0000256" key="3">
    <source>
        <dbReference type="ARBA" id="ARBA00023128"/>
    </source>
</evidence>
<keyword evidence="15" id="KW-1185">Reference proteome</keyword>
<evidence type="ECO:0000256" key="6">
    <source>
        <dbReference type="ARBA" id="ARBA00037513"/>
    </source>
</evidence>
<gene>
    <name evidence="14" type="primary">BQ5605_C002g01116</name>
    <name evidence="14" type="ORF">BQ5605_C002G01116</name>
</gene>
<dbReference type="PANTHER" id="PTHR21600">
    <property type="entry name" value="MITOCHONDRIAL RNA PSEUDOURIDINE SYNTHASE"/>
    <property type="match status" value="1"/>
</dbReference>
<reference evidence="14 15" key="1">
    <citation type="submission" date="2016-11" db="EMBL/GenBank/DDBJ databases">
        <authorList>
            <person name="Jaros S."/>
            <person name="Januszkiewicz K."/>
            <person name="Wedrychowicz H."/>
        </authorList>
    </citation>
    <scope>NUCLEOTIDE SEQUENCE [LARGE SCALE GENOMIC DNA]</scope>
</reference>
<evidence type="ECO:0000256" key="7">
    <source>
        <dbReference type="ARBA" id="ARBA00038947"/>
    </source>
</evidence>
<dbReference type="CDD" id="cd02869">
    <property type="entry name" value="PseudoU_synth_RluA_like"/>
    <property type="match status" value="1"/>
</dbReference>
<dbReference type="InterPro" id="IPR006145">
    <property type="entry name" value="PsdUridine_synth_RsuA/RluA"/>
</dbReference>
<dbReference type="PANTHER" id="PTHR21600:SF81">
    <property type="entry name" value="21S RRNA PSEUDOURIDINE(2819) SYNTHASE"/>
    <property type="match status" value="1"/>
</dbReference>
<dbReference type="GO" id="GO:0160143">
    <property type="term" value="F:21S rRNA pseudouridine(2819) synthase activity"/>
    <property type="evidence" value="ECO:0007669"/>
    <property type="project" value="UniProtKB-EC"/>
</dbReference>
<evidence type="ECO:0000256" key="10">
    <source>
        <dbReference type="ARBA" id="ARBA00041978"/>
    </source>
</evidence>
<dbReference type="EMBL" id="FQNC01000041">
    <property type="protein sequence ID" value="SGY30087.1"/>
    <property type="molecule type" value="Genomic_DNA"/>
</dbReference>
<feature type="region of interest" description="Disordered" evidence="12">
    <location>
        <begin position="1"/>
        <end position="78"/>
    </location>
</feature>
<evidence type="ECO:0000256" key="4">
    <source>
        <dbReference type="ARBA" id="ARBA00023235"/>
    </source>
</evidence>
<dbReference type="STRING" id="796604.A0A2X0LXR6"/>
<dbReference type="Pfam" id="PF00849">
    <property type="entry name" value="PseudoU_synth_2"/>
    <property type="match status" value="1"/>
</dbReference>
<accession>A0A2X0LXR6</accession>
<evidence type="ECO:0000256" key="8">
    <source>
        <dbReference type="ARBA" id="ARBA00040626"/>
    </source>
</evidence>
<dbReference type="InterPro" id="IPR020103">
    <property type="entry name" value="PsdUridine_synth_cat_dom_sf"/>
</dbReference>
<evidence type="ECO:0000256" key="2">
    <source>
        <dbReference type="ARBA" id="ARBA00010876"/>
    </source>
</evidence>
<evidence type="ECO:0000313" key="14">
    <source>
        <dbReference type="EMBL" id="SGY30087.1"/>
    </source>
</evidence>
<sequence length="362" mass="40382">MPSLILHRSLSTIKPTRSRPSKATPRKNTFSAFSPQTTRARPPPSRAPPPPPYYTGSRSSSRPAATAAPPQRADRWKTVNISLPRPPLPKLLYQDNNLVVIDKPSGASLQGQYGTEARLNWEGILKALKKRIDSGNLNPVHRLDKATTGTLILSKNAQAHKNLCSQLTRHEISRKYLAIVHGRLKPGYRDLIYAPLRVDQDRVRMEHEPVTDLASEELGKIIEAKTEWECLASSSSNLSLLLLSPQTGRKHQLRVHCSQVLRAPILGDHKYELDPDTMMSSALATDLPPSMMGANGSMFLHAWAVRLHVWDKNTGKRKTVGATAPLPYAFRRLIKKMGWKEPTTESISWPEGMKELSLIEGK</sequence>
<evidence type="ECO:0000256" key="5">
    <source>
        <dbReference type="ARBA" id="ARBA00036927"/>
    </source>
</evidence>
<dbReference type="AlphaFoldDB" id="A0A2X0LXR6"/>
<evidence type="ECO:0000313" key="15">
    <source>
        <dbReference type="Proteomes" id="UP000249464"/>
    </source>
</evidence>
<comment type="function">
    <text evidence="6">Pseudouridylate synthase responsible for the pseudouridine-2819 formation in mitochondrial 21S rRNA. May modulate the efficiency or the fidelity of the mitochondrial translation machinery.</text>
</comment>
<evidence type="ECO:0000256" key="11">
    <source>
        <dbReference type="ARBA" id="ARBA00042700"/>
    </source>
</evidence>
<protein>
    <recommendedName>
        <fullName evidence="8">21S rRNA pseudouridine(2819) synthase</fullName>
        <ecNumber evidence="7">5.4.99.43</ecNumber>
    </recommendedName>
    <alternativeName>
        <fullName evidence="10">Pseudouridine synthase 5</fullName>
    </alternativeName>
    <alternativeName>
        <fullName evidence="9">Pseudouridylate synthase PUS5</fullName>
    </alternativeName>
    <alternativeName>
        <fullName evidence="11">Uracil hydrolyase PUS5</fullName>
    </alternativeName>
</protein>
<feature type="compositionally biased region" description="Low complexity" evidence="12">
    <location>
        <begin position="54"/>
        <end position="71"/>
    </location>
</feature>
<dbReference type="Proteomes" id="UP000249464">
    <property type="component" value="Unassembled WGS sequence"/>
</dbReference>
<dbReference type="GO" id="GO:0003723">
    <property type="term" value="F:RNA binding"/>
    <property type="evidence" value="ECO:0007669"/>
    <property type="project" value="InterPro"/>
</dbReference>
<feature type="compositionally biased region" description="Pro residues" evidence="12">
    <location>
        <begin position="41"/>
        <end position="53"/>
    </location>
</feature>
<keyword evidence="3" id="KW-0496">Mitochondrion</keyword>
<evidence type="ECO:0000256" key="9">
    <source>
        <dbReference type="ARBA" id="ARBA00041561"/>
    </source>
</evidence>
<comment type="catalytic activity">
    <reaction evidence="5">
        <text>uridine(2819) in 21S rRNA = pseudouridine(2819) in 21S rRNA</text>
        <dbReference type="Rhea" id="RHEA:42556"/>
        <dbReference type="Rhea" id="RHEA-COMP:10113"/>
        <dbReference type="Rhea" id="RHEA-COMP:10114"/>
        <dbReference type="ChEBI" id="CHEBI:65314"/>
        <dbReference type="ChEBI" id="CHEBI:65315"/>
        <dbReference type="EC" id="5.4.99.43"/>
    </reaction>
</comment>
<evidence type="ECO:0000259" key="13">
    <source>
        <dbReference type="Pfam" id="PF00849"/>
    </source>
</evidence>
<evidence type="ECO:0000256" key="12">
    <source>
        <dbReference type="SAM" id="MobiDB-lite"/>
    </source>
</evidence>
<dbReference type="SUPFAM" id="SSF55120">
    <property type="entry name" value="Pseudouridine synthase"/>
    <property type="match status" value="1"/>
</dbReference>
<proteinExistence type="inferred from homology"/>